<name>A0A1G2KYC8_9BACT</name>
<dbReference type="InterPro" id="IPR036526">
    <property type="entry name" value="C-N_Hydrolase_sf"/>
</dbReference>
<reference evidence="1 2" key="1">
    <citation type="journal article" date="2016" name="Nat. Commun.">
        <title>Thousands of microbial genomes shed light on interconnected biogeochemical processes in an aquifer system.</title>
        <authorList>
            <person name="Anantharaman K."/>
            <person name="Brown C.T."/>
            <person name="Hug L.A."/>
            <person name="Sharon I."/>
            <person name="Castelle C.J."/>
            <person name="Probst A.J."/>
            <person name="Thomas B.C."/>
            <person name="Singh A."/>
            <person name="Wilkins M.J."/>
            <person name="Karaoz U."/>
            <person name="Brodie E.L."/>
            <person name="Williams K.H."/>
            <person name="Hubbard S.S."/>
            <person name="Banfield J.F."/>
        </authorList>
    </citation>
    <scope>NUCLEOTIDE SEQUENCE [LARGE SCALE GENOMIC DNA]</scope>
</reference>
<comment type="caution">
    <text evidence="1">The sequence shown here is derived from an EMBL/GenBank/DDBJ whole genome shotgun (WGS) entry which is preliminary data.</text>
</comment>
<organism evidence="1 2">
    <name type="scientific">Candidatus Sungbacteria bacterium RIFCSPLOWO2_01_FULL_47_10</name>
    <dbReference type="NCBI Taxonomy" id="1802276"/>
    <lineage>
        <taxon>Bacteria</taxon>
        <taxon>Candidatus Sungiibacteriota</taxon>
    </lineage>
</organism>
<dbReference type="AlphaFoldDB" id="A0A1G2KYC8"/>
<evidence type="ECO:0000313" key="2">
    <source>
        <dbReference type="Proteomes" id="UP000177982"/>
    </source>
</evidence>
<evidence type="ECO:0000313" key="1">
    <source>
        <dbReference type="EMBL" id="OHA04476.1"/>
    </source>
</evidence>
<sequence length="287" mass="32989">MVPSINDWERIGFSFDSAFALVNCKDDPRLLLRILKHPEFPSGATVFTPELSLDGARRTSRALRKASRSRSAIRRRTIRQARNFLRLIRPFENIAREKDLNLWIGHYLEDGGKLYNAYSLLGKEGVLKTQRKEFLYKTERWLIDSPGQWNGNFKDYSVLICSEASAFYSPLARSHATRIPELRNAAPGLVVIPAHWVKNKLYLRQTAQMIARRYVCVAKDGFVYEKGVRSEGVVVFVVNFGECYVFGPVDWPDRPWRVSAEFARLKRPGWIEVRDGSIVIKPLNGKN</sequence>
<dbReference type="Proteomes" id="UP000177982">
    <property type="component" value="Unassembled WGS sequence"/>
</dbReference>
<proteinExistence type="predicted"/>
<gene>
    <name evidence="1" type="ORF">A2934_00775</name>
</gene>
<protein>
    <recommendedName>
        <fullName evidence="3">CN hydrolase domain-containing protein</fullName>
    </recommendedName>
</protein>
<dbReference type="SUPFAM" id="SSF56317">
    <property type="entry name" value="Carbon-nitrogen hydrolase"/>
    <property type="match status" value="1"/>
</dbReference>
<dbReference type="Gene3D" id="3.60.110.10">
    <property type="entry name" value="Carbon-nitrogen hydrolase"/>
    <property type="match status" value="1"/>
</dbReference>
<dbReference type="EMBL" id="MHQO01000077">
    <property type="protein sequence ID" value="OHA04476.1"/>
    <property type="molecule type" value="Genomic_DNA"/>
</dbReference>
<accession>A0A1G2KYC8</accession>
<evidence type="ECO:0008006" key="3">
    <source>
        <dbReference type="Google" id="ProtNLM"/>
    </source>
</evidence>